<evidence type="ECO:0000256" key="3">
    <source>
        <dbReference type="ARBA" id="ARBA00023163"/>
    </source>
</evidence>
<dbReference type="SUPFAM" id="SSF46689">
    <property type="entry name" value="Homeodomain-like"/>
    <property type="match status" value="1"/>
</dbReference>
<dbReference type="PANTHER" id="PTHR30055:SF238">
    <property type="entry name" value="MYCOFACTOCIN BIOSYNTHESIS TRANSCRIPTIONAL REGULATOR MFTR-RELATED"/>
    <property type="match status" value="1"/>
</dbReference>
<feature type="domain" description="HTH tetR-type" evidence="5">
    <location>
        <begin position="17"/>
        <end position="77"/>
    </location>
</feature>
<evidence type="ECO:0000256" key="4">
    <source>
        <dbReference type="PROSITE-ProRule" id="PRU00335"/>
    </source>
</evidence>
<proteinExistence type="predicted"/>
<name>A0A7W7RJ39_9ACTN</name>
<dbReference type="PANTHER" id="PTHR30055">
    <property type="entry name" value="HTH-TYPE TRANSCRIPTIONAL REGULATOR RUTR"/>
    <property type="match status" value="1"/>
</dbReference>
<evidence type="ECO:0000313" key="7">
    <source>
        <dbReference type="Proteomes" id="UP000523007"/>
    </source>
</evidence>
<dbReference type="InterPro" id="IPR009057">
    <property type="entry name" value="Homeodomain-like_sf"/>
</dbReference>
<reference evidence="6 7" key="1">
    <citation type="submission" date="2020-08" db="EMBL/GenBank/DDBJ databases">
        <title>Sequencing the genomes of 1000 actinobacteria strains.</title>
        <authorList>
            <person name="Klenk H.-P."/>
        </authorList>
    </citation>
    <scope>NUCLEOTIDE SEQUENCE [LARGE SCALE GENOMIC DNA]</scope>
    <source>
        <strain evidence="6 7">DSM 102030</strain>
    </source>
</reference>
<evidence type="ECO:0000256" key="1">
    <source>
        <dbReference type="ARBA" id="ARBA00023015"/>
    </source>
</evidence>
<accession>A0A7W7RJ39</accession>
<evidence type="ECO:0000259" key="5">
    <source>
        <dbReference type="PROSITE" id="PS50977"/>
    </source>
</evidence>
<gene>
    <name evidence="6" type="ORF">F4561_003333</name>
</gene>
<comment type="caution">
    <text evidence="6">The sequence shown here is derived from an EMBL/GenBank/DDBJ whole genome shotgun (WGS) entry which is preliminary data.</text>
</comment>
<keyword evidence="2 4" id="KW-0238">DNA-binding</keyword>
<keyword evidence="3" id="KW-0804">Transcription</keyword>
<dbReference type="Pfam" id="PF17754">
    <property type="entry name" value="TetR_C_14"/>
    <property type="match status" value="1"/>
</dbReference>
<dbReference type="GO" id="GO:0000976">
    <property type="term" value="F:transcription cis-regulatory region binding"/>
    <property type="evidence" value="ECO:0007669"/>
    <property type="project" value="TreeGrafter"/>
</dbReference>
<dbReference type="AlphaFoldDB" id="A0A7W7RJ39"/>
<dbReference type="InterPro" id="IPR041347">
    <property type="entry name" value="MftR_C"/>
</dbReference>
<dbReference type="EMBL" id="JACHJT010000001">
    <property type="protein sequence ID" value="MBB4932513.1"/>
    <property type="molecule type" value="Genomic_DNA"/>
</dbReference>
<dbReference type="InterPro" id="IPR001647">
    <property type="entry name" value="HTH_TetR"/>
</dbReference>
<evidence type="ECO:0000313" key="6">
    <source>
        <dbReference type="EMBL" id="MBB4932513.1"/>
    </source>
</evidence>
<dbReference type="PROSITE" id="PS50977">
    <property type="entry name" value="HTH_TETR_2"/>
    <property type="match status" value="1"/>
</dbReference>
<dbReference type="Pfam" id="PF00440">
    <property type="entry name" value="TetR_N"/>
    <property type="match status" value="1"/>
</dbReference>
<dbReference type="RefSeq" id="WP_184579998.1">
    <property type="nucleotide sequence ID" value="NZ_JACHJT010000001.1"/>
</dbReference>
<evidence type="ECO:0000256" key="2">
    <source>
        <dbReference type="ARBA" id="ARBA00023125"/>
    </source>
</evidence>
<protein>
    <submittedName>
        <fullName evidence="6">AcrR family transcriptional regulator</fullName>
    </submittedName>
</protein>
<dbReference type="Gene3D" id="1.10.357.10">
    <property type="entry name" value="Tetracycline Repressor, domain 2"/>
    <property type="match status" value="1"/>
</dbReference>
<dbReference type="InterPro" id="IPR050109">
    <property type="entry name" value="HTH-type_TetR-like_transc_reg"/>
</dbReference>
<sequence length="208" mass="22397">MAAEDRARMGLRERKKQETRDALSQAAVRLIVERGWSGATEEDIAAAANVSVRTFRNYFSGKAEAVAARHVDRVRRIADELRARPPAEPLWEAAGAAVQQQFAPERDLDRSAPDQAQADSVRLMLTEPALQGELTKAYTTAEAELTAAIAERTGTDPTSDLYPNLAAAALGAAIGAAIAHCLQAERPRPIGQVLRDALHQLTDGLPVP</sequence>
<organism evidence="6 7">
    <name type="scientific">Lipingzhangella halophila</name>
    <dbReference type="NCBI Taxonomy" id="1783352"/>
    <lineage>
        <taxon>Bacteria</taxon>
        <taxon>Bacillati</taxon>
        <taxon>Actinomycetota</taxon>
        <taxon>Actinomycetes</taxon>
        <taxon>Streptosporangiales</taxon>
        <taxon>Nocardiopsidaceae</taxon>
        <taxon>Lipingzhangella</taxon>
    </lineage>
</organism>
<keyword evidence="7" id="KW-1185">Reference proteome</keyword>
<feature type="DNA-binding region" description="H-T-H motif" evidence="4">
    <location>
        <begin position="40"/>
        <end position="59"/>
    </location>
</feature>
<keyword evidence="1" id="KW-0805">Transcription regulation</keyword>
<dbReference type="GO" id="GO:0003700">
    <property type="term" value="F:DNA-binding transcription factor activity"/>
    <property type="evidence" value="ECO:0007669"/>
    <property type="project" value="TreeGrafter"/>
</dbReference>
<dbReference type="Proteomes" id="UP000523007">
    <property type="component" value="Unassembled WGS sequence"/>
</dbReference>
<dbReference type="Gene3D" id="1.10.10.60">
    <property type="entry name" value="Homeodomain-like"/>
    <property type="match status" value="1"/>
</dbReference>